<dbReference type="Pfam" id="PF05266">
    <property type="entry name" value="DUF724"/>
    <property type="match status" value="1"/>
</dbReference>
<proteinExistence type="predicted"/>
<evidence type="ECO:0000256" key="1">
    <source>
        <dbReference type="ARBA" id="ARBA00022448"/>
    </source>
</evidence>
<evidence type="ECO:0000313" key="4">
    <source>
        <dbReference type="EMBL" id="CAA7052043.1"/>
    </source>
</evidence>
<dbReference type="InterPro" id="IPR007930">
    <property type="entry name" value="DUF724"/>
</dbReference>
<organism evidence="4 5">
    <name type="scientific">Microthlaspi erraticum</name>
    <dbReference type="NCBI Taxonomy" id="1685480"/>
    <lineage>
        <taxon>Eukaryota</taxon>
        <taxon>Viridiplantae</taxon>
        <taxon>Streptophyta</taxon>
        <taxon>Embryophyta</taxon>
        <taxon>Tracheophyta</taxon>
        <taxon>Spermatophyta</taxon>
        <taxon>Magnoliopsida</taxon>
        <taxon>eudicotyledons</taxon>
        <taxon>Gunneridae</taxon>
        <taxon>Pentapetalae</taxon>
        <taxon>rosids</taxon>
        <taxon>malvids</taxon>
        <taxon>Brassicales</taxon>
        <taxon>Brassicaceae</taxon>
        <taxon>Coluteocarpeae</taxon>
        <taxon>Microthlaspi</taxon>
    </lineage>
</organism>
<accession>A0A6D2KXS9</accession>
<reference evidence="4" key="1">
    <citation type="submission" date="2020-01" db="EMBL/GenBank/DDBJ databases">
        <authorList>
            <person name="Mishra B."/>
        </authorList>
    </citation>
    <scope>NUCLEOTIDE SEQUENCE [LARGE SCALE GENOMIC DNA]</scope>
</reference>
<dbReference type="Proteomes" id="UP000467841">
    <property type="component" value="Unassembled WGS sequence"/>
</dbReference>
<feature type="region of interest" description="Disordered" evidence="3">
    <location>
        <begin position="138"/>
        <end position="189"/>
    </location>
</feature>
<protein>
    <submittedName>
        <fullName evidence="4">Uncharacterized protein</fullName>
    </submittedName>
</protein>
<keyword evidence="5" id="KW-1185">Reference proteome</keyword>
<dbReference type="OrthoDB" id="1114236at2759"/>
<dbReference type="AlphaFoldDB" id="A0A6D2KXS9"/>
<keyword evidence="1" id="KW-0813">Transport</keyword>
<sequence length="189" mass="21502">MEKDQSEIKASTGLGNDSSSEEKTLKRKREEEEPISDLREAEIVFPFAKTLSEWKEYEEKWAIPQRPHFAPLIHFHGVLREKCALVLMKAFEDMVAALMEDVPRSSVFLYQYQEALLQLEDNGFNAKLGLARIDELLSLNHEPPNPPEEQKGEPTKSTGGTRRRATKSFGGTKEHMTRARCKSNGKCPL</sequence>
<keyword evidence="2" id="KW-0341">Growth regulation</keyword>
<comment type="caution">
    <text evidence="4">The sequence shown here is derived from an EMBL/GenBank/DDBJ whole genome shotgun (WGS) entry which is preliminary data.</text>
</comment>
<name>A0A6D2KXS9_9BRAS</name>
<evidence type="ECO:0000313" key="5">
    <source>
        <dbReference type="Proteomes" id="UP000467841"/>
    </source>
</evidence>
<gene>
    <name evidence="4" type="ORF">MERR_LOCUS39278</name>
</gene>
<evidence type="ECO:0000256" key="2">
    <source>
        <dbReference type="ARBA" id="ARBA00022604"/>
    </source>
</evidence>
<feature type="compositionally biased region" description="Basic and acidic residues" evidence="3">
    <location>
        <begin position="20"/>
        <end position="35"/>
    </location>
</feature>
<dbReference type="EMBL" id="CACVBM020001496">
    <property type="protein sequence ID" value="CAA7052043.1"/>
    <property type="molecule type" value="Genomic_DNA"/>
</dbReference>
<evidence type="ECO:0000256" key="3">
    <source>
        <dbReference type="SAM" id="MobiDB-lite"/>
    </source>
</evidence>
<feature type="region of interest" description="Disordered" evidence="3">
    <location>
        <begin position="1"/>
        <end position="35"/>
    </location>
</feature>